<keyword evidence="1" id="KW-0812">Transmembrane</keyword>
<keyword evidence="1" id="KW-1133">Transmembrane helix</keyword>
<keyword evidence="1" id="KW-0472">Membrane</keyword>
<reference evidence="2 3" key="1">
    <citation type="journal article" date="2018" name="Int. J. Syst. Evol. Microbiol.">
        <title>Methylomusa anaerophila gen. nov., sp. nov., an anaerobic methanol-utilizing bacterium isolated from a microbial fuel cell.</title>
        <authorList>
            <person name="Amano N."/>
            <person name="Yamamuro A."/>
            <person name="Miyahara M."/>
            <person name="Kouzuma A."/>
            <person name="Abe T."/>
            <person name="Watanabe K."/>
        </authorList>
    </citation>
    <scope>NUCLEOTIDE SEQUENCE [LARGE SCALE GENOMIC DNA]</scope>
    <source>
        <strain evidence="2 3">MMFC1</strain>
    </source>
</reference>
<dbReference type="PANTHER" id="PTHR40031">
    <property type="entry name" value="HYPOTHETICAL MEMBRANE SPANNING PROTEIN"/>
    <property type="match status" value="1"/>
</dbReference>
<dbReference type="PANTHER" id="PTHR40031:SF1">
    <property type="entry name" value="MEMBRANE-BOUND METAL-DEPENDENT HYDROLASE"/>
    <property type="match status" value="1"/>
</dbReference>
<evidence type="ECO:0000313" key="2">
    <source>
        <dbReference type="EMBL" id="BBB89718.1"/>
    </source>
</evidence>
<dbReference type="OrthoDB" id="245523at2"/>
<keyword evidence="3" id="KW-1185">Reference proteome</keyword>
<gene>
    <name evidence="2" type="ORF">MAMMFC1_00351</name>
</gene>
<feature type="transmembrane region" description="Helical" evidence="1">
    <location>
        <begin position="126"/>
        <end position="146"/>
    </location>
</feature>
<accession>A0A348AF70</accession>
<proteinExistence type="predicted"/>
<protein>
    <recommendedName>
        <fullName evidence="4">Inner membrane protein</fullName>
    </recommendedName>
</protein>
<evidence type="ECO:0000256" key="1">
    <source>
        <dbReference type="SAM" id="Phobius"/>
    </source>
</evidence>
<dbReference type="InterPro" id="IPR007404">
    <property type="entry name" value="YdjM-like"/>
</dbReference>
<dbReference type="EMBL" id="AP018449">
    <property type="protein sequence ID" value="BBB89718.1"/>
    <property type="molecule type" value="Genomic_DNA"/>
</dbReference>
<organism evidence="2 3">
    <name type="scientific">Methylomusa anaerophila</name>
    <dbReference type="NCBI Taxonomy" id="1930071"/>
    <lineage>
        <taxon>Bacteria</taxon>
        <taxon>Bacillati</taxon>
        <taxon>Bacillota</taxon>
        <taxon>Negativicutes</taxon>
        <taxon>Selenomonadales</taxon>
        <taxon>Sporomusaceae</taxon>
        <taxon>Methylomusa</taxon>
    </lineage>
</organism>
<feature type="transmembrane region" description="Helical" evidence="1">
    <location>
        <begin position="63"/>
        <end position="81"/>
    </location>
</feature>
<evidence type="ECO:0008006" key="4">
    <source>
        <dbReference type="Google" id="ProtNLM"/>
    </source>
</evidence>
<dbReference type="AlphaFoldDB" id="A0A348AF70"/>
<evidence type="ECO:0000313" key="3">
    <source>
        <dbReference type="Proteomes" id="UP000276437"/>
    </source>
</evidence>
<dbReference type="InterPro" id="IPR053170">
    <property type="entry name" value="Transcription_regulator"/>
</dbReference>
<dbReference type="RefSeq" id="WP_126305940.1">
    <property type="nucleotide sequence ID" value="NZ_DAINIT010000008.1"/>
</dbReference>
<sequence>MDTLTHALVGIAVAGISGEPFSLSNPIYLASLIGAQAPDFDIIAQLGGNVTYLKQHRAFSHSVPGLCIWASLITGTFYLVMPGVSLLQVFFWAFAGGVSHILMDYFNAHGAAIIWPLSKSRISSHLLNVFDPLLLALLLMVFIQRWTPGETSIAVFVILSVYIYLRYHLRKRSAEWLKQQFSTDEIGRMLMMPSLTRIFFWDFVIETEQYYFVGQVGAMRPIINIHAHLIKQRVSSLTLEAQKTAVGEFFAAFTPFSYYVEQTTGESMEKQVCIYDLRYFFRSKFMHSAIVLFDQDELPYDSYIHTYGKIMKHPL</sequence>
<feature type="transmembrane region" description="Helical" evidence="1">
    <location>
        <begin position="87"/>
        <end position="106"/>
    </location>
</feature>
<dbReference type="Proteomes" id="UP000276437">
    <property type="component" value="Chromosome"/>
</dbReference>
<name>A0A348AF70_9FIRM</name>
<dbReference type="KEGG" id="mana:MAMMFC1_00351"/>
<feature type="transmembrane region" description="Helical" evidence="1">
    <location>
        <begin position="152"/>
        <end position="169"/>
    </location>
</feature>
<dbReference type="Pfam" id="PF04307">
    <property type="entry name" value="YdjM"/>
    <property type="match status" value="1"/>
</dbReference>